<dbReference type="Proteomes" id="UP000467840">
    <property type="component" value="Chromosome 9"/>
</dbReference>
<evidence type="ECO:0000313" key="3">
    <source>
        <dbReference type="Proteomes" id="UP000467840"/>
    </source>
</evidence>
<dbReference type="Pfam" id="PF01486">
    <property type="entry name" value="K-box"/>
    <property type="match status" value="1"/>
</dbReference>
<proteinExistence type="predicted"/>
<name>A0A6A6LUE6_HEVBR</name>
<dbReference type="InterPro" id="IPR002487">
    <property type="entry name" value="TF_Kbox"/>
</dbReference>
<reference evidence="2 3" key="1">
    <citation type="journal article" date="2020" name="Mol. Plant">
        <title>The Chromosome-Based Rubber Tree Genome Provides New Insights into Spurge Genome Evolution and Rubber Biosynthesis.</title>
        <authorList>
            <person name="Liu J."/>
            <person name="Shi C."/>
            <person name="Shi C.C."/>
            <person name="Li W."/>
            <person name="Zhang Q.J."/>
            <person name="Zhang Y."/>
            <person name="Li K."/>
            <person name="Lu H.F."/>
            <person name="Shi C."/>
            <person name="Zhu S.T."/>
            <person name="Xiao Z.Y."/>
            <person name="Nan H."/>
            <person name="Yue Y."/>
            <person name="Zhu X.G."/>
            <person name="Wu Y."/>
            <person name="Hong X.N."/>
            <person name="Fan G.Y."/>
            <person name="Tong Y."/>
            <person name="Zhang D."/>
            <person name="Mao C.L."/>
            <person name="Liu Y.L."/>
            <person name="Hao S.J."/>
            <person name="Liu W.Q."/>
            <person name="Lv M.Q."/>
            <person name="Zhang H.B."/>
            <person name="Liu Y."/>
            <person name="Hu-Tang G.R."/>
            <person name="Wang J.P."/>
            <person name="Wang J.H."/>
            <person name="Sun Y.H."/>
            <person name="Ni S.B."/>
            <person name="Chen W.B."/>
            <person name="Zhang X.C."/>
            <person name="Jiao Y.N."/>
            <person name="Eichler E.E."/>
            <person name="Li G.H."/>
            <person name="Liu X."/>
            <person name="Gao L.Z."/>
        </authorList>
    </citation>
    <scope>NUCLEOTIDE SEQUENCE [LARGE SCALE GENOMIC DNA]</scope>
    <source>
        <strain evidence="3">cv. GT1</strain>
        <tissue evidence="2">Leaf</tissue>
    </source>
</reference>
<dbReference type="EMBL" id="JAAGAX010000008">
    <property type="protein sequence ID" value="KAF2305090.1"/>
    <property type="molecule type" value="Genomic_DNA"/>
</dbReference>
<organism evidence="2 3">
    <name type="scientific">Hevea brasiliensis</name>
    <name type="common">Para rubber tree</name>
    <name type="synonym">Siphonia brasiliensis</name>
    <dbReference type="NCBI Taxonomy" id="3981"/>
    <lineage>
        <taxon>Eukaryota</taxon>
        <taxon>Viridiplantae</taxon>
        <taxon>Streptophyta</taxon>
        <taxon>Embryophyta</taxon>
        <taxon>Tracheophyta</taxon>
        <taxon>Spermatophyta</taxon>
        <taxon>Magnoliopsida</taxon>
        <taxon>eudicotyledons</taxon>
        <taxon>Gunneridae</taxon>
        <taxon>Pentapetalae</taxon>
        <taxon>rosids</taxon>
        <taxon>fabids</taxon>
        <taxon>Malpighiales</taxon>
        <taxon>Euphorbiaceae</taxon>
        <taxon>Crotonoideae</taxon>
        <taxon>Micrandreae</taxon>
        <taxon>Hevea</taxon>
    </lineage>
</organism>
<dbReference type="PROSITE" id="PS51297">
    <property type="entry name" value="K_BOX"/>
    <property type="match status" value="1"/>
</dbReference>
<keyword evidence="3" id="KW-1185">Reference proteome</keyword>
<feature type="domain" description="K-box" evidence="1">
    <location>
        <begin position="18"/>
        <end position="76"/>
    </location>
</feature>
<evidence type="ECO:0000313" key="2">
    <source>
        <dbReference type="EMBL" id="KAF2305090.1"/>
    </source>
</evidence>
<dbReference type="GO" id="GO:0003700">
    <property type="term" value="F:DNA-binding transcription factor activity"/>
    <property type="evidence" value="ECO:0007669"/>
    <property type="project" value="InterPro"/>
</dbReference>
<dbReference type="GO" id="GO:0005634">
    <property type="term" value="C:nucleus"/>
    <property type="evidence" value="ECO:0007669"/>
    <property type="project" value="InterPro"/>
</dbReference>
<sequence length="76" mass="8868">MDLEWLELSHDEHEIEKQNAHRAKVKALKDDLSQLRLTCLHMMGQRLDGLSFKELQHLEDQLSNGLLSVKDKKGQF</sequence>
<evidence type="ECO:0000259" key="1">
    <source>
        <dbReference type="PROSITE" id="PS51297"/>
    </source>
</evidence>
<dbReference type="AlphaFoldDB" id="A0A6A6LUE6"/>
<comment type="caution">
    <text evidence="2">The sequence shown here is derived from an EMBL/GenBank/DDBJ whole genome shotgun (WGS) entry which is preliminary data.</text>
</comment>
<accession>A0A6A6LUE6</accession>
<gene>
    <name evidence="2" type="ORF">GH714_001738</name>
</gene>
<protein>
    <recommendedName>
        <fullName evidence="1">K-box domain-containing protein</fullName>
    </recommendedName>
</protein>